<dbReference type="VEuPathDB" id="FungiDB:EYZ11_009740"/>
<keyword evidence="2" id="KW-1185">Reference proteome</keyword>
<organism evidence="1 2">
    <name type="scientific">Aspergillus tanneri</name>
    <dbReference type="NCBI Taxonomy" id="1220188"/>
    <lineage>
        <taxon>Eukaryota</taxon>
        <taxon>Fungi</taxon>
        <taxon>Dikarya</taxon>
        <taxon>Ascomycota</taxon>
        <taxon>Pezizomycotina</taxon>
        <taxon>Eurotiomycetes</taxon>
        <taxon>Eurotiomycetidae</taxon>
        <taxon>Eurotiales</taxon>
        <taxon>Aspergillaceae</taxon>
        <taxon>Aspergillus</taxon>
        <taxon>Aspergillus subgen. Circumdati</taxon>
    </lineage>
</organism>
<gene>
    <name evidence="1" type="ORF">EYZ11_009740</name>
</gene>
<evidence type="ECO:0000313" key="1">
    <source>
        <dbReference type="EMBL" id="THC90804.1"/>
    </source>
</evidence>
<proteinExistence type="predicted"/>
<dbReference type="EMBL" id="SOSA01000480">
    <property type="protein sequence ID" value="THC90804.1"/>
    <property type="molecule type" value="Genomic_DNA"/>
</dbReference>
<comment type="caution">
    <text evidence="1">The sequence shown here is derived from an EMBL/GenBank/DDBJ whole genome shotgun (WGS) entry which is preliminary data.</text>
</comment>
<name>A0A4V3UNE6_9EURO</name>
<evidence type="ECO:0000313" key="2">
    <source>
        <dbReference type="Proteomes" id="UP000308092"/>
    </source>
</evidence>
<sequence>MAEQYTGSSILQALPATPATTIK</sequence>
<dbReference type="AlphaFoldDB" id="A0A4V3UNE6"/>
<protein>
    <submittedName>
        <fullName evidence="1">Uncharacterized protein</fullName>
    </submittedName>
</protein>
<reference evidence="1 2" key="1">
    <citation type="submission" date="2019-03" db="EMBL/GenBank/DDBJ databases">
        <title>The genome sequence of a newly discovered highly antifungal drug resistant Aspergillus species, Aspergillus tanneri NIH 1004.</title>
        <authorList>
            <person name="Mounaud S."/>
            <person name="Singh I."/>
            <person name="Joardar V."/>
            <person name="Pakala S."/>
            <person name="Pakala S."/>
            <person name="Venepally P."/>
            <person name="Hoover J."/>
            <person name="Nierman W."/>
            <person name="Chung J."/>
            <person name="Losada L."/>
        </authorList>
    </citation>
    <scope>NUCLEOTIDE SEQUENCE [LARGE SCALE GENOMIC DNA]</scope>
    <source>
        <strain evidence="1 2">NIH1004</strain>
    </source>
</reference>
<accession>A0A4V3UNE6</accession>
<dbReference type="Proteomes" id="UP000308092">
    <property type="component" value="Unassembled WGS sequence"/>
</dbReference>